<dbReference type="Proteomes" id="UP000250157">
    <property type="component" value="Segment"/>
</dbReference>
<dbReference type="KEGG" id="vg:65108301"/>
<sequence>MKRIKSVSEFYPGRIMYHVYGVNRTNTKVDESEISKYIILSKPYPVALGTHSSTPYTAMFVKIICVYMSDGEERSYETETSIADCGVFDGAHQHRSAHNLNRVMPSKEDAMMFLQELRDDKFSDPDDAAYAERITAQDHFEQQEMNDWSDFWYED</sequence>
<evidence type="ECO:0000313" key="2">
    <source>
        <dbReference type="Proteomes" id="UP000250157"/>
    </source>
</evidence>
<dbReference type="EMBL" id="LC371242">
    <property type="protein sequence ID" value="BBC78162.1"/>
    <property type="molecule type" value="Genomic_DNA"/>
</dbReference>
<name>A0A2Z5ZCN7_9CAUD</name>
<reference evidence="1 2" key="1">
    <citation type="submission" date="2018-02" db="EMBL/GenBank/DDBJ databases">
        <title>Full genome sequencing of a novel polyvalent bacteriophage as one of T4-Family member.</title>
        <authorList>
            <person name="Kawasaki T."/>
            <person name="Saad A.M."/>
            <person name="Yamada T."/>
        </authorList>
    </citation>
    <scope>NUCLEOTIDE SEQUENCE [LARGE SCALE GENOMIC DNA]</scope>
    <source>
        <strain evidence="1 2">EcS1</strain>
    </source>
</reference>
<organism evidence="1 2">
    <name type="scientific">Escherichia phage EcS1</name>
    <dbReference type="NCBI Taxonomy" id="2083276"/>
    <lineage>
        <taxon>Viruses</taxon>
        <taxon>Duplodnaviria</taxon>
        <taxon>Heunggongvirae</taxon>
        <taxon>Uroviricota</taxon>
        <taxon>Caudoviricetes</taxon>
        <taxon>Pantevenvirales</taxon>
        <taxon>Straboviridae</taxon>
        <taxon>Tevenvirinae</taxon>
        <taxon>Kagamiyamavirus</taxon>
        <taxon>Kagamiyamavirus ecs1</taxon>
    </lineage>
</organism>
<proteinExistence type="predicted"/>
<dbReference type="Pfam" id="PF23772">
    <property type="entry name" value="Phage_g100"/>
    <property type="match status" value="1"/>
</dbReference>
<dbReference type="InterPro" id="IPR057112">
    <property type="entry name" value="Phage_g100"/>
</dbReference>
<keyword evidence="2" id="KW-1185">Reference proteome</keyword>
<protein>
    <submittedName>
        <fullName evidence="1">Uncharacterized protein</fullName>
    </submittedName>
</protein>
<accession>A0A2Z5ZCN7</accession>
<evidence type="ECO:0000313" key="1">
    <source>
        <dbReference type="EMBL" id="BBC78162.1"/>
    </source>
</evidence>
<dbReference type="RefSeq" id="YP_010090809.1">
    <property type="nucleotide sequence ID" value="NC_055721.1"/>
</dbReference>
<dbReference type="GeneID" id="65108301"/>